<evidence type="ECO:0000259" key="1">
    <source>
        <dbReference type="PROSITE" id="PS50943"/>
    </source>
</evidence>
<accession>A0A7C9RSH5</accession>
<keyword evidence="3" id="KW-1185">Reference proteome</keyword>
<dbReference type="EMBL" id="JAAMPJ010000002">
    <property type="protein sequence ID" value="NGY59562.1"/>
    <property type="molecule type" value="Genomic_DNA"/>
</dbReference>
<sequence>MTSRRCDACGAGLSRLAVEPICPTCHASARHVAPVVPARQLMPAVWLWSAPEATAALRSRNLATILRVYRRLNKLSQERLAALLGYDKTYVSMIETGRRNISDVATRRHIARTLGLPMHALGVTDNDDADFAAMIQFGDSTIRLAEIARQSGRVVDAVNELWPLVARLEARAAEGRAERDTMILLGQGRAALGVSLGTVLPEERLTAAARWTGKALAVAERLGDRAFLAHALRMHGNELRKADHVGAAIARLSRAVAVSEDREGQGAAFALLARAAGEHGDPDLFDLAINGYRERLDDGGGRSMLFNPFTFREIELRGLVATGRAANAVRIMQTHMPDAAPVAPQWHIIERVTAGQVLLAARQRDGAEDALRTALLAAETHRLPHQIQRTIRAADDGGLIEISTSGQLALQRLNALLTPG</sequence>
<dbReference type="AlphaFoldDB" id="A0A7C9RSH5"/>
<comment type="caution">
    <text evidence="2">The sequence shown here is derived from an EMBL/GenBank/DDBJ whole genome shotgun (WGS) entry which is preliminary data.</text>
</comment>
<dbReference type="CDD" id="cd00093">
    <property type="entry name" value="HTH_XRE"/>
    <property type="match status" value="1"/>
</dbReference>
<dbReference type="PROSITE" id="PS50943">
    <property type="entry name" value="HTH_CROC1"/>
    <property type="match status" value="1"/>
</dbReference>
<dbReference type="Proteomes" id="UP000481360">
    <property type="component" value="Unassembled WGS sequence"/>
</dbReference>
<dbReference type="SMART" id="SM00530">
    <property type="entry name" value="HTH_XRE"/>
    <property type="match status" value="1"/>
</dbReference>
<evidence type="ECO:0000313" key="3">
    <source>
        <dbReference type="Proteomes" id="UP000481360"/>
    </source>
</evidence>
<gene>
    <name evidence="2" type="ORF">G7043_11555</name>
</gene>
<feature type="domain" description="HTH cro/C1-type" evidence="1">
    <location>
        <begin position="66"/>
        <end position="121"/>
    </location>
</feature>
<evidence type="ECO:0000313" key="2">
    <source>
        <dbReference type="EMBL" id="NGY59562.1"/>
    </source>
</evidence>
<dbReference type="SUPFAM" id="SSF47413">
    <property type="entry name" value="lambda repressor-like DNA-binding domains"/>
    <property type="match status" value="1"/>
</dbReference>
<dbReference type="GO" id="GO:0003677">
    <property type="term" value="F:DNA binding"/>
    <property type="evidence" value="ECO:0007669"/>
    <property type="project" value="InterPro"/>
</dbReference>
<dbReference type="Gene3D" id="1.10.260.40">
    <property type="entry name" value="lambda repressor-like DNA-binding domains"/>
    <property type="match status" value="1"/>
</dbReference>
<name>A0A7C9RSH5_9PSEU</name>
<dbReference type="InterPro" id="IPR010982">
    <property type="entry name" value="Lambda_DNA-bd_dom_sf"/>
</dbReference>
<protein>
    <submittedName>
        <fullName evidence="2">Helix-turn-helix transcriptional regulator</fullName>
    </submittedName>
</protein>
<organism evidence="2 3">
    <name type="scientific">Lentzea alba</name>
    <dbReference type="NCBI Taxonomy" id="2714351"/>
    <lineage>
        <taxon>Bacteria</taxon>
        <taxon>Bacillati</taxon>
        <taxon>Actinomycetota</taxon>
        <taxon>Actinomycetes</taxon>
        <taxon>Pseudonocardiales</taxon>
        <taxon>Pseudonocardiaceae</taxon>
        <taxon>Lentzea</taxon>
    </lineage>
</organism>
<proteinExistence type="predicted"/>
<dbReference type="InterPro" id="IPR001387">
    <property type="entry name" value="Cro/C1-type_HTH"/>
</dbReference>
<dbReference type="Pfam" id="PF13560">
    <property type="entry name" value="HTH_31"/>
    <property type="match status" value="1"/>
</dbReference>
<reference evidence="2 3" key="1">
    <citation type="submission" date="2020-03" db="EMBL/GenBank/DDBJ databases">
        <title>Isolation and identification of active actinomycetes.</title>
        <authorList>
            <person name="Sun X."/>
        </authorList>
    </citation>
    <scope>NUCLEOTIDE SEQUENCE [LARGE SCALE GENOMIC DNA]</scope>
    <source>
        <strain evidence="2 3">NEAU-D13</strain>
    </source>
</reference>